<evidence type="ECO:0000313" key="4">
    <source>
        <dbReference type="EMBL" id="OEU18944.1"/>
    </source>
</evidence>
<dbReference type="KEGG" id="fcy:FRACYDRAFT_268503"/>
<organism evidence="4 5">
    <name type="scientific">Fragilariopsis cylindrus CCMP1102</name>
    <dbReference type="NCBI Taxonomy" id="635003"/>
    <lineage>
        <taxon>Eukaryota</taxon>
        <taxon>Sar</taxon>
        <taxon>Stramenopiles</taxon>
        <taxon>Ochrophyta</taxon>
        <taxon>Bacillariophyta</taxon>
        <taxon>Bacillariophyceae</taxon>
        <taxon>Bacillariophycidae</taxon>
        <taxon>Bacillariales</taxon>
        <taxon>Bacillariaceae</taxon>
        <taxon>Fragilariopsis</taxon>
    </lineage>
</organism>
<feature type="region of interest" description="Disordered" evidence="3">
    <location>
        <begin position="1"/>
        <end position="46"/>
    </location>
</feature>
<keyword evidence="5" id="KW-1185">Reference proteome</keyword>
<reference evidence="4 5" key="1">
    <citation type="submission" date="2016-09" db="EMBL/GenBank/DDBJ databases">
        <title>Extensive genetic diversity and differential bi-allelic expression allows diatom success in the polar Southern Ocean.</title>
        <authorList>
            <consortium name="DOE Joint Genome Institute"/>
            <person name="Mock T."/>
            <person name="Otillar R.P."/>
            <person name="Strauss J."/>
            <person name="Dupont C."/>
            <person name="Frickenhaus S."/>
            <person name="Maumus F."/>
            <person name="Mcmullan M."/>
            <person name="Sanges R."/>
            <person name="Schmutz J."/>
            <person name="Toseland A."/>
            <person name="Valas R."/>
            <person name="Veluchamy A."/>
            <person name="Ward B.J."/>
            <person name="Allen A."/>
            <person name="Barry K."/>
            <person name="Falciatore A."/>
            <person name="Ferrante M."/>
            <person name="Fortunato A.E."/>
            <person name="Gloeckner G."/>
            <person name="Gruber A."/>
            <person name="Hipkin R."/>
            <person name="Janech M."/>
            <person name="Kroth P."/>
            <person name="Leese F."/>
            <person name="Lindquist E."/>
            <person name="Lyon B.R."/>
            <person name="Martin J."/>
            <person name="Mayer C."/>
            <person name="Parker M."/>
            <person name="Quesneville H."/>
            <person name="Raymond J."/>
            <person name="Uhlig C."/>
            <person name="Valentin K.U."/>
            <person name="Worden A.Z."/>
            <person name="Armbrust E.V."/>
            <person name="Bowler C."/>
            <person name="Green B."/>
            <person name="Moulton V."/>
            <person name="Van Oosterhout C."/>
            <person name="Grigoriev I."/>
        </authorList>
    </citation>
    <scope>NUCLEOTIDE SEQUENCE [LARGE SCALE GENOMIC DNA]</scope>
    <source>
        <strain evidence="4 5">CCMP1102</strain>
    </source>
</reference>
<protein>
    <recommendedName>
        <fullName evidence="2">Phospholipid scramblase</fullName>
    </recommendedName>
</protein>
<dbReference type="InParanoid" id="A0A1E7FLE4"/>
<proteinExistence type="inferred from homology"/>
<evidence type="ECO:0000256" key="1">
    <source>
        <dbReference type="ARBA" id="ARBA00005350"/>
    </source>
</evidence>
<dbReference type="PANTHER" id="PTHR23248:SF9">
    <property type="entry name" value="PHOSPHOLIPID SCRAMBLASE"/>
    <property type="match status" value="1"/>
</dbReference>
<evidence type="ECO:0000256" key="3">
    <source>
        <dbReference type="SAM" id="MobiDB-lite"/>
    </source>
</evidence>
<dbReference type="Proteomes" id="UP000095751">
    <property type="component" value="Unassembled WGS sequence"/>
</dbReference>
<dbReference type="Pfam" id="PF03803">
    <property type="entry name" value="Scramblase"/>
    <property type="match status" value="2"/>
</dbReference>
<evidence type="ECO:0000256" key="2">
    <source>
        <dbReference type="RuleBase" id="RU363116"/>
    </source>
</evidence>
<dbReference type="GO" id="GO:0017128">
    <property type="term" value="F:phospholipid scramblase activity"/>
    <property type="evidence" value="ECO:0007669"/>
    <property type="project" value="InterPro"/>
</dbReference>
<dbReference type="EMBL" id="KV784356">
    <property type="protein sequence ID" value="OEU18944.1"/>
    <property type="molecule type" value="Genomic_DNA"/>
</dbReference>
<comment type="similarity">
    <text evidence="1 2">Belongs to the phospholipid scramblase family.</text>
</comment>
<gene>
    <name evidence="4" type="ORF">FRACYDRAFT_268503</name>
</gene>
<evidence type="ECO:0000313" key="5">
    <source>
        <dbReference type="Proteomes" id="UP000095751"/>
    </source>
</evidence>
<accession>A0A1E7FLE4</accession>
<feature type="compositionally biased region" description="Polar residues" evidence="3">
    <location>
        <begin position="1"/>
        <end position="14"/>
    </location>
</feature>
<dbReference type="GO" id="GO:0005886">
    <property type="term" value="C:plasma membrane"/>
    <property type="evidence" value="ECO:0007669"/>
    <property type="project" value="TreeGrafter"/>
</dbReference>
<sequence length="290" mass="32515">MASKSVQSGTTPAQESMDRGSSSSSDDDDNNSVDNKQGGSGGLSGTDVMKNTLQSCETIEIRQDRRGWLQECFCCITKSDFRYLTNDGSSSKSIEIARSKEEFTFPCRCCFAPCHAFDMTIKDTNKDTGPEEFLEVNRPFRCCVGTCKCCCNQEATIFSGDDHLGDIRESFWCCVPTFKVYDNEKQEIYMIRPPTCWNGMCIDCTGPEGDKHLCCPHGCCMIPCDIYPSSNEDTDRIGRMAKIPKKTLRETYNETNYYKIQFPNDATTNQKGLLLGSSILINALYFENSE</sequence>
<dbReference type="AlphaFoldDB" id="A0A1E7FLE4"/>
<dbReference type="InterPro" id="IPR005552">
    <property type="entry name" value="Scramblase"/>
</dbReference>
<name>A0A1E7FLE4_9STRA</name>
<dbReference type="OrthoDB" id="191150at2759"/>
<dbReference type="PANTHER" id="PTHR23248">
    <property type="entry name" value="PHOSPHOLIPID SCRAMBLASE-RELATED"/>
    <property type="match status" value="1"/>
</dbReference>